<dbReference type="Gene3D" id="1.20.5.110">
    <property type="match status" value="1"/>
</dbReference>
<gene>
    <name evidence="14" type="ORF">Nepgr_020489</name>
</gene>
<dbReference type="PROSITE" id="PS50192">
    <property type="entry name" value="T_SNARE"/>
    <property type="match status" value="1"/>
</dbReference>
<dbReference type="Proteomes" id="UP001279734">
    <property type="component" value="Unassembled WGS sequence"/>
</dbReference>
<dbReference type="InterPro" id="IPR000727">
    <property type="entry name" value="T_SNARE_dom"/>
</dbReference>
<dbReference type="Pfam" id="PF05739">
    <property type="entry name" value="SNARE"/>
    <property type="match status" value="1"/>
</dbReference>
<dbReference type="PANTHER" id="PTHR19957:SF285">
    <property type="entry name" value="SYNTAXIN-51-RELATED"/>
    <property type="match status" value="1"/>
</dbReference>
<dbReference type="GO" id="GO:0010008">
    <property type="term" value="C:endosome membrane"/>
    <property type="evidence" value="ECO:0007669"/>
    <property type="project" value="UniProtKB-ARBA"/>
</dbReference>
<dbReference type="GO" id="GO:0048278">
    <property type="term" value="P:vesicle docking"/>
    <property type="evidence" value="ECO:0007669"/>
    <property type="project" value="TreeGrafter"/>
</dbReference>
<dbReference type="GO" id="GO:0005484">
    <property type="term" value="F:SNAP receptor activity"/>
    <property type="evidence" value="ECO:0007669"/>
    <property type="project" value="TreeGrafter"/>
</dbReference>
<keyword evidence="7" id="KW-0175">Coiled coil</keyword>
<evidence type="ECO:0000256" key="6">
    <source>
        <dbReference type="ARBA" id="ARBA00023034"/>
    </source>
</evidence>
<dbReference type="GO" id="GO:0031201">
    <property type="term" value="C:SNARE complex"/>
    <property type="evidence" value="ECO:0007669"/>
    <property type="project" value="TreeGrafter"/>
</dbReference>
<evidence type="ECO:0000313" key="15">
    <source>
        <dbReference type="Proteomes" id="UP001279734"/>
    </source>
</evidence>
<dbReference type="PANTHER" id="PTHR19957">
    <property type="entry name" value="SYNTAXIN"/>
    <property type="match status" value="1"/>
</dbReference>
<dbReference type="GO" id="GO:0006886">
    <property type="term" value="P:intracellular protein transport"/>
    <property type="evidence" value="ECO:0007669"/>
    <property type="project" value="TreeGrafter"/>
</dbReference>
<keyword evidence="2" id="KW-0813">Transport</keyword>
<evidence type="ECO:0000256" key="4">
    <source>
        <dbReference type="ARBA" id="ARBA00022927"/>
    </source>
</evidence>
<sequence length="281" mass="31356">MASENLSTAFLVPPFSSHLVTCLLALFSNHPKEISASITSIASNLQFKVEMASLSESWIWEYNEASKLADNIDCMVSEANSLPRGGAQMQRHFSASRRKITILKTKLDTLESLLSKLPSRQKITAKEMNKRKDMLTNMRSKVNEMATTLNMSDSTNRDSLLGTESKLDDVMGRATNMDSHGLLSFQRQMMKEQDDGLAKLEETVTSTKHIALAVNEELNLHTRLLDSLDDHMESTSSRLQRVQRSLAILTKRTKGGCGCLCLLVIVIVLLAAVIWALIKWL</sequence>
<organism evidence="14 15">
    <name type="scientific">Nepenthes gracilis</name>
    <name type="common">Slender pitcher plant</name>
    <dbReference type="NCBI Taxonomy" id="150966"/>
    <lineage>
        <taxon>Eukaryota</taxon>
        <taxon>Viridiplantae</taxon>
        <taxon>Streptophyta</taxon>
        <taxon>Embryophyta</taxon>
        <taxon>Tracheophyta</taxon>
        <taxon>Spermatophyta</taxon>
        <taxon>Magnoliopsida</taxon>
        <taxon>eudicotyledons</taxon>
        <taxon>Gunneridae</taxon>
        <taxon>Pentapetalae</taxon>
        <taxon>Caryophyllales</taxon>
        <taxon>Nepenthaceae</taxon>
        <taxon>Nepenthes</taxon>
    </lineage>
</organism>
<accession>A0AAD3SV60</accession>
<feature type="transmembrane region" description="Helical" evidence="12">
    <location>
        <begin position="257"/>
        <end position="278"/>
    </location>
</feature>
<evidence type="ECO:0000313" key="14">
    <source>
        <dbReference type="EMBL" id="GMH18648.1"/>
    </source>
</evidence>
<reference evidence="14" key="1">
    <citation type="submission" date="2023-05" db="EMBL/GenBank/DDBJ databases">
        <title>Nepenthes gracilis genome sequencing.</title>
        <authorList>
            <person name="Fukushima K."/>
        </authorList>
    </citation>
    <scope>NUCLEOTIDE SEQUENCE</scope>
    <source>
        <strain evidence="14">SING2019-196</strain>
    </source>
</reference>
<dbReference type="AlphaFoldDB" id="A0AAD3SV60"/>
<dbReference type="GO" id="GO:0000149">
    <property type="term" value="F:SNARE binding"/>
    <property type="evidence" value="ECO:0007669"/>
    <property type="project" value="TreeGrafter"/>
</dbReference>
<evidence type="ECO:0000256" key="11">
    <source>
        <dbReference type="ARBA" id="ARBA00060376"/>
    </source>
</evidence>
<dbReference type="GO" id="GO:0005794">
    <property type="term" value="C:Golgi apparatus"/>
    <property type="evidence" value="ECO:0007669"/>
    <property type="project" value="UniProtKB-SubCell"/>
</dbReference>
<evidence type="ECO:0000256" key="10">
    <source>
        <dbReference type="ARBA" id="ARBA00054128"/>
    </source>
</evidence>
<keyword evidence="8 12" id="KW-0472">Membrane</keyword>
<comment type="function">
    <text evidence="10">Vesicle trafficking protein that functions in the secretory pathway.</text>
</comment>
<dbReference type="CDD" id="cd15841">
    <property type="entry name" value="SNARE_Qc"/>
    <property type="match status" value="1"/>
</dbReference>
<keyword evidence="6" id="KW-0333">Golgi apparatus</keyword>
<evidence type="ECO:0000256" key="5">
    <source>
        <dbReference type="ARBA" id="ARBA00022989"/>
    </source>
</evidence>
<proteinExistence type="inferred from homology"/>
<evidence type="ECO:0000256" key="3">
    <source>
        <dbReference type="ARBA" id="ARBA00022692"/>
    </source>
</evidence>
<name>A0AAD3SV60_NEPGR</name>
<keyword evidence="5 12" id="KW-1133">Transmembrane helix</keyword>
<evidence type="ECO:0000259" key="13">
    <source>
        <dbReference type="PROSITE" id="PS50192"/>
    </source>
</evidence>
<evidence type="ECO:0000256" key="7">
    <source>
        <dbReference type="ARBA" id="ARBA00023054"/>
    </source>
</evidence>
<keyword evidence="15" id="KW-1185">Reference proteome</keyword>
<evidence type="ECO:0000256" key="8">
    <source>
        <dbReference type="ARBA" id="ARBA00023136"/>
    </source>
</evidence>
<dbReference type="SUPFAM" id="SSF58038">
    <property type="entry name" value="SNARE fusion complex"/>
    <property type="match status" value="1"/>
</dbReference>
<keyword evidence="3 12" id="KW-0812">Transmembrane</keyword>
<feature type="domain" description="T-SNARE coiled-coil homology" evidence="13">
    <location>
        <begin position="187"/>
        <end position="249"/>
    </location>
</feature>
<protein>
    <recommendedName>
        <fullName evidence="13">t-SNARE coiled-coil homology domain-containing protein</fullName>
    </recommendedName>
</protein>
<evidence type="ECO:0000256" key="9">
    <source>
        <dbReference type="ARBA" id="ARBA00037801"/>
    </source>
</evidence>
<dbReference type="InterPro" id="IPR045242">
    <property type="entry name" value="Syntaxin"/>
</dbReference>
<comment type="caution">
    <text evidence="14">The sequence shown here is derived from an EMBL/GenBank/DDBJ whole genome shotgun (WGS) entry which is preliminary data.</text>
</comment>
<dbReference type="FunFam" id="1.20.5.110:FF:000030">
    <property type="entry name" value="syntaxin-51 isoform X2"/>
    <property type="match status" value="1"/>
</dbReference>
<dbReference type="EMBL" id="BSYO01000019">
    <property type="protein sequence ID" value="GMH18648.1"/>
    <property type="molecule type" value="Genomic_DNA"/>
</dbReference>
<evidence type="ECO:0000256" key="12">
    <source>
        <dbReference type="SAM" id="Phobius"/>
    </source>
</evidence>
<comment type="subcellular location">
    <subcellularLocation>
        <location evidence="9">Golgi apparatus</location>
        <location evidence="9">trans-Golgi network membrane</location>
        <topology evidence="9">Single-pass type IV membrane protein</topology>
    </subcellularLocation>
    <subcellularLocation>
        <location evidence="11">Prevacuolar compartment membrane</location>
        <topology evidence="11">Single-pass type IV membrane protein</topology>
    </subcellularLocation>
</comment>
<evidence type="ECO:0000256" key="2">
    <source>
        <dbReference type="ARBA" id="ARBA00022448"/>
    </source>
</evidence>
<dbReference type="GO" id="GO:0006906">
    <property type="term" value="P:vesicle fusion"/>
    <property type="evidence" value="ECO:0007669"/>
    <property type="project" value="TreeGrafter"/>
</dbReference>
<comment type="similarity">
    <text evidence="1">Belongs to the syntaxin family.</text>
</comment>
<evidence type="ECO:0000256" key="1">
    <source>
        <dbReference type="ARBA" id="ARBA00009063"/>
    </source>
</evidence>
<dbReference type="SMART" id="SM00397">
    <property type="entry name" value="t_SNARE"/>
    <property type="match status" value="1"/>
</dbReference>
<keyword evidence="4" id="KW-0653">Protein transport</keyword>